<dbReference type="EMBL" id="JACIJS010000006">
    <property type="protein sequence ID" value="MBB5516201.1"/>
    <property type="molecule type" value="Genomic_DNA"/>
</dbReference>
<accession>A0A840WNL4</accession>
<dbReference type="Proteomes" id="UP000553766">
    <property type="component" value="Unassembled WGS sequence"/>
</dbReference>
<evidence type="ECO:0000313" key="3">
    <source>
        <dbReference type="Proteomes" id="UP000553766"/>
    </source>
</evidence>
<evidence type="ECO:0000256" key="1">
    <source>
        <dbReference type="SAM" id="SignalP"/>
    </source>
</evidence>
<gene>
    <name evidence="2" type="ORF">FHS89_002227</name>
</gene>
<dbReference type="RefSeq" id="WP_184011577.1">
    <property type="nucleotide sequence ID" value="NZ_JACIJS010000006.1"/>
</dbReference>
<proteinExistence type="predicted"/>
<comment type="caution">
    <text evidence="2">The sequence shown here is derived from an EMBL/GenBank/DDBJ whole genome shotgun (WGS) entry which is preliminary data.</text>
</comment>
<sequence>MIRPVLLSCLLAGAAMAQTLSPSEEIVPLEWFETHVEGFTLHFEQDGALAGSEMFLPDRRVKWQFPNGMCINGIWYEEAGAMCFAYETGGPPQCWHMIRDGEDILARPADATDTSGDIRMTRRTVVPLSCGGPALGA</sequence>
<feature type="chain" id="PRO_5032552624" evidence="1">
    <location>
        <begin position="18"/>
        <end position="137"/>
    </location>
</feature>
<evidence type="ECO:0000313" key="2">
    <source>
        <dbReference type="EMBL" id="MBB5516201.1"/>
    </source>
</evidence>
<protein>
    <submittedName>
        <fullName evidence="2">Uncharacterized protein</fullName>
    </submittedName>
</protein>
<reference evidence="2 3" key="1">
    <citation type="submission" date="2020-08" db="EMBL/GenBank/DDBJ databases">
        <title>Genomic Encyclopedia of Type Strains, Phase IV (KMG-IV): sequencing the most valuable type-strain genomes for metagenomic binning, comparative biology and taxonomic classification.</title>
        <authorList>
            <person name="Goeker M."/>
        </authorList>
    </citation>
    <scope>NUCLEOTIDE SEQUENCE [LARGE SCALE GENOMIC DNA]</scope>
    <source>
        <strain evidence="2 3">DSM 103377</strain>
    </source>
</reference>
<feature type="signal peptide" evidence="1">
    <location>
        <begin position="1"/>
        <end position="17"/>
    </location>
</feature>
<keyword evidence="1" id="KW-0732">Signal</keyword>
<name>A0A840WNL4_9RHOB</name>
<organism evidence="2 3">
    <name type="scientific">Rubricella aquisinus</name>
    <dbReference type="NCBI Taxonomy" id="2028108"/>
    <lineage>
        <taxon>Bacteria</taxon>
        <taxon>Pseudomonadati</taxon>
        <taxon>Pseudomonadota</taxon>
        <taxon>Alphaproteobacteria</taxon>
        <taxon>Rhodobacterales</taxon>
        <taxon>Paracoccaceae</taxon>
        <taxon>Rubricella</taxon>
    </lineage>
</organism>
<dbReference type="AlphaFoldDB" id="A0A840WNL4"/>
<keyword evidence="3" id="KW-1185">Reference proteome</keyword>